<dbReference type="EMBL" id="VSWD01000010">
    <property type="protein sequence ID" value="KAK3090195.1"/>
    <property type="molecule type" value="Genomic_DNA"/>
</dbReference>
<dbReference type="AlphaFoldDB" id="A0AA88XXG2"/>
<keyword evidence="2" id="KW-0812">Transmembrane</keyword>
<feature type="transmembrane region" description="Helical" evidence="2">
    <location>
        <begin position="71"/>
        <end position="91"/>
    </location>
</feature>
<feature type="compositionally biased region" description="Polar residues" evidence="1">
    <location>
        <begin position="26"/>
        <end position="36"/>
    </location>
</feature>
<proteinExistence type="predicted"/>
<evidence type="ECO:0000313" key="4">
    <source>
        <dbReference type="Proteomes" id="UP001186944"/>
    </source>
</evidence>
<feature type="compositionally biased region" description="Polar residues" evidence="1">
    <location>
        <begin position="1"/>
        <end position="13"/>
    </location>
</feature>
<comment type="caution">
    <text evidence="3">The sequence shown here is derived from an EMBL/GenBank/DDBJ whole genome shotgun (WGS) entry which is preliminary data.</text>
</comment>
<evidence type="ECO:0000256" key="2">
    <source>
        <dbReference type="SAM" id="Phobius"/>
    </source>
</evidence>
<keyword evidence="4" id="KW-1185">Reference proteome</keyword>
<reference evidence="3" key="1">
    <citation type="submission" date="2019-08" db="EMBL/GenBank/DDBJ databases">
        <title>The improved chromosome-level genome for the pearl oyster Pinctada fucata martensii using PacBio sequencing and Hi-C.</title>
        <authorList>
            <person name="Zheng Z."/>
        </authorList>
    </citation>
    <scope>NUCLEOTIDE SEQUENCE</scope>
    <source>
        <strain evidence="3">ZZ-2019</strain>
        <tissue evidence="3">Adductor muscle</tissue>
    </source>
</reference>
<evidence type="ECO:0000313" key="3">
    <source>
        <dbReference type="EMBL" id="KAK3090195.1"/>
    </source>
</evidence>
<protein>
    <submittedName>
        <fullName evidence="3">Uncharacterized protein</fullName>
    </submittedName>
</protein>
<feature type="compositionally biased region" description="Basic residues" evidence="1">
    <location>
        <begin position="43"/>
        <end position="52"/>
    </location>
</feature>
<dbReference type="Proteomes" id="UP001186944">
    <property type="component" value="Unassembled WGS sequence"/>
</dbReference>
<keyword evidence="2" id="KW-0472">Membrane</keyword>
<evidence type="ECO:0000256" key="1">
    <source>
        <dbReference type="SAM" id="MobiDB-lite"/>
    </source>
</evidence>
<gene>
    <name evidence="3" type="ORF">FSP39_009937</name>
</gene>
<name>A0AA88XXG2_PINIB</name>
<accession>A0AA88XXG2</accession>
<feature type="region of interest" description="Disordered" evidence="1">
    <location>
        <begin position="1"/>
        <end position="57"/>
    </location>
</feature>
<organism evidence="3 4">
    <name type="scientific">Pinctada imbricata</name>
    <name type="common">Atlantic pearl-oyster</name>
    <name type="synonym">Pinctada martensii</name>
    <dbReference type="NCBI Taxonomy" id="66713"/>
    <lineage>
        <taxon>Eukaryota</taxon>
        <taxon>Metazoa</taxon>
        <taxon>Spiralia</taxon>
        <taxon>Lophotrochozoa</taxon>
        <taxon>Mollusca</taxon>
        <taxon>Bivalvia</taxon>
        <taxon>Autobranchia</taxon>
        <taxon>Pteriomorphia</taxon>
        <taxon>Pterioida</taxon>
        <taxon>Pterioidea</taxon>
        <taxon>Pteriidae</taxon>
        <taxon>Pinctada</taxon>
    </lineage>
</organism>
<keyword evidence="2" id="KW-1133">Transmembrane helix</keyword>
<sequence length="104" mass="11360">MSITNKKQRSNGNMNGGQDIMMNLLGESSESDNTTLLDLPPIKGKKPKRRKTNYGPPAASSCSLWFILKSFLILTLVCAVSVLGFVTVWLSGEVTELKNKLETG</sequence>